<name>A0A5B7FU29_PORTR</name>
<dbReference type="AlphaFoldDB" id="A0A5B7FU29"/>
<comment type="caution">
    <text evidence="1">The sequence shown here is derived from an EMBL/GenBank/DDBJ whole genome shotgun (WGS) entry which is preliminary data.</text>
</comment>
<accession>A0A5B7FU29</accession>
<organism evidence="1 2">
    <name type="scientific">Portunus trituberculatus</name>
    <name type="common">Swimming crab</name>
    <name type="synonym">Neptunus trituberculatus</name>
    <dbReference type="NCBI Taxonomy" id="210409"/>
    <lineage>
        <taxon>Eukaryota</taxon>
        <taxon>Metazoa</taxon>
        <taxon>Ecdysozoa</taxon>
        <taxon>Arthropoda</taxon>
        <taxon>Crustacea</taxon>
        <taxon>Multicrustacea</taxon>
        <taxon>Malacostraca</taxon>
        <taxon>Eumalacostraca</taxon>
        <taxon>Eucarida</taxon>
        <taxon>Decapoda</taxon>
        <taxon>Pleocyemata</taxon>
        <taxon>Brachyura</taxon>
        <taxon>Eubrachyura</taxon>
        <taxon>Portunoidea</taxon>
        <taxon>Portunidae</taxon>
        <taxon>Portuninae</taxon>
        <taxon>Portunus</taxon>
    </lineage>
</organism>
<keyword evidence="2" id="KW-1185">Reference proteome</keyword>
<proteinExistence type="predicted"/>
<reference evidence="1 2" key="1">
    <citation type="submission" date="2019-05" db="EMBL/GenBank/DDBJ databases">
        <title>Another draft genome of Portunus trituberculatus and its Hox gene families provides insights of decapod evolution.</title>
        <authorList>
            <person name="Jeong J.-H."/>
            <person name="Song I."/>
            <person name="Kim S."/>
            <person name="Choi T."/>
            <person name="Kim D."/>
            <person name="Ryu S."/>
            <person name="Kim W."/>
        </authorList>
    </citation>
    <scope>NUCLEOTIDE SEQUENCE [LARGE SCALE GENOMIC DNA]</scope>
    <source>
        <tissue evidence="1">Muscle</tissue>
    </source>
</reference>
<dbReference type="Proteomes" id="UP000324222">
    <property type="component" value="Unassembled WGS sequence"/>
</dbReference>
<protein>
    <submittedName>
        <fullName evidence="1">Uncharacterized protein</fullName>
    </submittedName>
</protein>
<gene>
    <name evidence="1" type="ORF">E2C01_043884</name>
</gene>
<sequence length="102" mass="11500">MGGHEPGNMPPRAASHHDNAYRVLDREGDVAGGTLWWKGVDDVREHMCGEGAAHSEATFTRLVRRLEEAHSPRMGKEVQLRWRNIRGAFKKVCKKFKASCES</sequence>
<evidence type="ECO:0000313" key="2">
    <source>
        <dbReference type="Proteomes" id="UP000324222"/>
    </source>
</evidence>
<dbReference type="EMBL" id="VSRR010009261">
    <property type="protein sequence ID" value="MPC50062.1"/>
    <property type="molecule type" value="Genomic_DNA"/>
</dbReference>
<evidence type="ECO:0000313" key="1">
    <source>
        <dbReference type="EMBL" id="MPC50062.1"/>
    </source>
</evidence>